<reference evidence="3 4" key="1">
    <citation type="submission" date="2016-10" db="EMBL/GenBank/DDBJ databases">
        <title>Draft Genome sequence of Roseomonas sp. strain M3.</title>
        <authorList>
            <person name="Subhash Y."/>
            <person name="Lee S."/>
        </authorList>
    </citation>
    <scope>NUCLEOTIDE SEQUENCE [LARGE SCALE GENOMIC DNA]</scope>
    <source>
        <strain evidence="3 4">M3</strain>
    </source>
</reference>
<feature type="compositionally biased region" description="Basic and acidic residues" evidence="1">
    <location>
        <begin position="628"/>
        <end position="643"/>
    </location>
</feature>
<evidence type="ECO:0000313" key="3">
    <source>
        <dbReference type="EMBL" id="ONG55742.1"/>
    </source>
</evidence>
<name>A0A1V2H4W5_9PROT</name>
<keyword evidence="2" id="KW-0472">Membrane</keyword>
<evidence type="ECO:0000313" key="4">
    <source>
        <dbReference type="Proteomes" id="UP000188879"/>
    </source>
</evidence>
<sequence>MSQFRLYAYLHMGSNVGVAIAGAAGHLGRLNRLVDQTNGKLTALGRGLVAAGAMLASARIADGLWDAVKAGGELLNMQNRLRTQGWTNGQVGRATVEANRIQARVGNVNTTEIMSLQGNMMQLFNDEKTANTITPLIAQLQSTMRGSGMSDSGLEQLLKAIEMRGAIYSRDANGNQYVDVDKFRSELDWAWRALNSSNGTLKPEDIFQMVSKGGMFAQSMNQRAFWGMMSELASSTSGSTAGTQMMAVGQQVLFGTMTKQRRQMMESLGYKFDRRGGMIGEDRNRFQNDTFEALWDLQDRVRKRTRRNAGESDDDYDNRVALEAARYAGRSTSQRLFLDVIKNRLQYENNSRRADNSMSLQDSHALLRTRDLNMALGSLSATWESFKQLLGVGVAQDFAYLINGFTSGLSAINAWMTANPGATRNIMRFALGFTGALTLLAGAALVGGIVLAASAFSGLIAAAATAAAPVVLVAGAVAGLAVWALRVDWRAVGGRLRVLWDQFRMIASGIGNLITRMGSAVWAKLQSVGTTITGALTSLWGKVGELWTQLGNTWIGGLVGSVTGWLGQITSAFVGWVSDLWSKIKELIPSLPGASPALTPNQQRLQDEAAGIRSRRGGSLGSRSQDLMQRDHTPGPQSSRREEGGFNLASNVMAFQPRSNVIQVHTSLQLDKREIGRTVTEHQVQEAQRAGQSRSGFDPNMSFRPRGGAIA</sequence>
<keyword evidence="2" id="KW-1133">Transmembrane helix</keyword>
<gene>
    <name evidence="3" type="ORF">BKE38_08730</name>
</gene>
<organism evidence="3 4">
    <name type="scientific">Teichococcus deserti</name>
    <dbReference type="NCBI Taxonomy" id="1817963"/>
    <lineage>
        <taxon>Bacteria</taxon>
        <taxon>Pseudomonadati</taxon>
        <taxon>Pseudomonadota</taxon>
        <taxon>Alphaproteobacteria</taxon>
        <taxon>Acetobacterales</taxon>
        <taxon>Roseomonadaceae</taxon>
        <taxon>Roseomonas</taxon>
    </lineage>
</organism>
<evidence type="ECO:0000256" key="2">
    <source>
        <dbReference type="SAM" id="Phobius"/>
    </source>
</evidence>
<evidence type="ECO:0000256" key="1">
    <source>
        <dbReference type="SAM" id="MobiDB-lite"/>
    </source>
</evidence>
<feature type="transmembrane region" description="Helical" evidence="2">
    <location>
        <begin position="459"/>
        <end position="485"/>
    </location>
</feature>
<feature type="transmembrane region" description="Helical" evidence="2">
    <location>
        <begin position="429"/>
        <end position="453"/>
    </location>
</feature>
<accession>A0A1V2H4W5</accession>
<feature type="transmembrane region" description="Helical" evidence="2">
    <location>
        <begin position="398"/>
        <end position="417"/>
    </location>
</feature>
<feature type="region of interest" description="Disordered" evidence="1">
    <location>
        <begin position="607"/>
        <end position="643"/>
    </location>
</feature>
<feature type="region of interest" description="Disordered" evidence="1">
    <location>
        <begin position="687"/>
        <end position="711"/>
    </location>
</feature>
<protein>
    <submittedName>
        <fullName evidence="3">Uncharacterized protein</fullName>
    </submittedName>
</protein>
<keyword evidence="4" id="KW-1185">Reference proteome</keyword>
<dbReference type="AlphaFoldDB" id="A0A1V2H4W5"/>
<keyword evidence="2" id="KW-0812">Transmembrane</keyword>
<proteinExistence type="predicted"/>
<dbReference type="Proteomes" id="UP000188879">
    <property type="component" value="Unassembled WGS sequence"/>
</dbReference>
<dbReference type="RefSeq" id="WP_076956969.1">
    <property type="nucleotide sequence ID" value="NZ_MLCO01000069.1"/>
</dbReference>
<comment type="caution">
    <text evidence="3">The sequence shown here is derived from an EMBL/GenBank/DDBJ whole genome shotgun (WGS) entry which is preliminary data.</text>
</comment>
<dbReference type="EMBL" id="MLCO01000069">
    <property type="protein sequence ID" value="ONG55742.1"/>
    <property type="molecule type" value="Genomic_DNA"/>
</dbReference>